<evidence type="ECO:0000313" key="3">
    <source>
        <dbReference type="EMBL" id="CAB4565200.1"/>
    </source>
</evidence>
<dbReference type="InterPro" id="IPR036812">
    <property type="entry name" value="NAD(P)_OxRdtase_dom_sf"/>
</dbReference>
<accession>A0A6J6DM26</accession>
<organism evidence="3">
    <name type="scientific">freshwater metagenome</name>
    <dbReference type="NCBI Taxonomy" id="449393"/>
    <lineage>
        <taxon>unclassified sequences</taxon>
        <taxon>metagenomes</taxon>
        <taxon>ecological metagenomes</taxon>
    </lineage>
</organism>
<dbReference type="EMBL" id="CAEZTJ010000041">
    <property type="protein sequence ID" value="CAB4565200.1"/>
    <property type="molecule type" value="Genomic_DNA"/>
</dbReference>
<gene>
    <name evidence="3" type="ORF">UFOPK1650_00419</name>
</gene>
<dbReference type="SUPFAM" id="SSF51430">
    <property type="entry name" value="NAD(P)-linked oxidoreductase"/>
    <property type="match status" value="1"/>
</dbReference>
<feature type="domain" description="NADP-dependent oxidoreductase" evidence="2">
    <location>
        <begin position="14"/>
        <end position="303"/>
    </location>
</feature>
<dbReference type="PANTHER" id="PTHR43364:SF6">
    <property type="entry name" value="OXIDOREDUCTASE-RELATED"/>
    <property type="match status" value="1"/>
</dbReference>
<proteinExistence type="predicted"/>
<dbReference type="PANTHER" id="PTHR43364">
    <property type="entry name" value="NADH-SPECIFIC METHYLGLYOXAL REDUCTASE-RELATED"/>
    <property type="match status" value="1"/>
</dbReference>
<dbReference type="Pfam" id="PF00248">
    <property type="entry name" value="Aldo_ket_red"/>
    <property type="match status" value="1"/>
</dbReference>
<dbReference type="InterPro" id="IPR023210">
    <property type="entry name" value="NADP_OxRdtase_dom"/>
</dbReference>
<protein>
    <submittedName>
        <fullName evidence="3">Unannotated protein</fullName>
    </submittedName>
</protein>
<dbReference type="CDD" id="cd19081">
    <property type="entry name" value="AKR_AKR9C1"/>
    <property type="match status" value="1"/>
</dbReference>
<keyword evidence="1" id="KW-0560">Oxidoreductase</keyword>
<dbReference type="GO" id="GO:0016491">
    <property type="term" value="F:oxidoreductase activity"/>
    <property type="evidence" value="ECO:0007669"/>
    <property type="project" value="UniProtKB-KW"/>
</dbReference>
<dbReference type="FunFam" id="3.20.20.100:FF:000004">
    <property type="entry name" value="Oxidoreductase, aldo/keto reductase"/>
    <property type="match status" value="1"/>
</dbReference>
<name>A0A6J6DM26_9ZZZZ</name>
<evidence type="ECO:0000256" key="1">
    <source>
        <dbReference type="ARBA" id="ARBA00023002"/>
    </source>
</evidence>
<dbReference type="AlphaFoldDB" id="A0A6J6DM26"/>
<evidence type="ECO:0000259" key="2">
    <source>
        <dbReference type="Pfam" id="PF00248"/>
    </source>
</evidence>
<dbReference type="GO" id="GO:0005829">
    <property type="term" value="C:cytosol"/>
    <property type="evidence" value="ECO:0007669"/>
    <property type="project" value="TreeGrafter"/>
</dbReference>
<dbReference type="Gene3D" id="3.20.20.100">
    <property type="entry name" value="NADP-dependent oxidoreductase domain"/>
    <property type="match status" value="1"/>
</dbReference>
<sequence>MITIPRTELSIYPLSLGGNVFGWTATKEESFKVLDRFVDLGGNFIDTADVYSAWKEGNSGGESESIIGEWMESRGNRSKMIIATKVAKLPTKPGLSQANIASAVEDSLRRLRTDYIDLYYAHDDDEKVSQEEYLTAFDKLVREGKVRYLGASNFSAERLKSASEISAEGNLDSFVVLQNHYNLLERNEYEKSMAPTLQELGISSIPYFGLARGFLTGKYRKGVEVESVRAKGVEIYQNEHGWSILERLERIADAKSTTISAVALAWLRAQPTVVAPIASARTVEQLEEITPIVNLSDYELAELSA</sequence>
<reference evidence="3" key="1">
    <citation type="submission" date="2020-05" db="EMBL/GenBank/DDBJ databases">
        <authorList>
            <person name="Chiriac C."/>
            <person name="Salcher M."/>
            <person name="Ghai R."/>
            <person name="Kavagutti S V."/>
        </authorList>
    </citation>
    <scope>NUCLEOTIDE SEQUENCE</scope>
</reference>
<dbReference type="InterPro" id="IPR050523">
    <property type="entry name" value="AKR_Detox_Biosynth"/>
</dbReference>